<protein>
    <submittedName>
        <fullName evidence="2">GNAT family N-acetyltransferase</fullName>
        <ecNumber evidence="2">2.3.1.-</ecNumber>
    </submittedName>
</protein>
<dbReference type="Proteomes" id="UP001597417">
    <property type="component" value="Unassembled WGS sequence"/>
</dbReference>
<gene>
    <name evidence="2" type="ORF">ACFSXZ_18160</name>
</gene>
<comment type="caution">
    <text evidence="2">The sequence shown here is derived from an EMBL/GenBank/DDBJ whole genome shotgun (WGS) entry which is preliminary data.</text>
</comment>
<dbReference type="InterPro" id="IPR016181">
    <property type="entry name" value="Acyl_CoA_acyltransferase"/>
</dbReference>
<dbReference type="EMBL" id="JBHUKR010000007">
    <property type="protein sequence ID" value="MFD2418250.1"/>
    <property type="molecule type" value="Genomic_DNA"/>
</dbReference>
<dbReference type="Gene3D" id="3.40.630.30">
    <property type="match status" value="1"/>
</dbReference>
<evidence type="ECO:0000313" key="3">
    <source>
        <dbReference type="Proteomes" id="UP001597417"/>
    </source>
</evidence>
<keyword evidence="2" id="KW-0012">Acyltransferase</keyword>
<evidence type="ECO:0000259" key="1">
    <source>
        <dbReference type="PROSITE" id="PS51186"/>
    </source>
</evidence>
<dbReference type="EC" id="2.3.1.-" evidence="2"/>
<dbReference type="RefSeq" id="WP_378266199.1">
    <property type="nucleotide sequence ID" value="NZ_JBHUKR010000007.1"/>
</dbReference>
<evidence type="ECO:0000313" key="2">
    <source>
        <dbReference type="EMBL" id="MFD2418250.1"/>
    </source>
</evidence>
<keyword evidence="3" id="KW-1185">Reference proteome</keyword>
<proteinExistence type="predicted"/>
<dbReference type="PROSITE" id="PS51186">
    <property type="entry name" value="GNAT"/>
    <property type="match status" value="1"/>
</dbReference>
<sequence>MMPTSCPSPQIADVLSPQGETAFRAALANRGFTQFSGITSAHALVELARTVGTVVLTVPYVPVLGPTHPDQLTPETFIDVFTEVLAASQAGTALPFDKDRRWSPDKADSVLVDEITHRPDHTIIPVLTPRGGGMVKTLYYGRSPDLDALRTATRRCCTTYRAARGRVISFNTSPPTATDRTRVLLKEFGRATTAAPAGPVVTELDNCDPDLAATFPAFAQSMAEHGFDFLRKRRATGHIDGPILVTHTDGRVIGAIGPLTIMHDRHNRRMLLPQYFGVLPEQRGNGHGRALWRAVEHWSIRHQADYQLLQTRAGGSSDRLFLAEGLRPLGYTVSLSA</sequence>
<dbReference type="SUPFAM" id="SSF55729">
    <property type="entry name" value="Acyl-CoA N-acyltransferases (Nat)"/>
    <property type="match status" value="1"/>
</dbReference>
<name>A0ABW5FUG3_9PSEU</name>
<accession>A0ABW5FUG3</accession>
<keyword evidence="2" id="KW-0808">Transferase</keyword>
<reference evidence="3" key="1">
    <citation type="journal article" date="2019" name="Int. J. Syst. Evol. Microbiol.">
        <title>The Global Catalogue of Microorganisms (GCM) 10K type strain sequencing project: providing services to taxonomists for standard genome sequencing and annotation.</title>
        <authorList>
            <consortium name="The Broad Institute Genomics Platform"/>
            <consortium name="The Broad Institute Genome Sequencing Center for Infectious Disease"/>
            <person name="Wu L."/>
            <person name="Ma J."/>
        </authorList>
    </citation>
    <scope>NUCLEOTIDE SEQUENCE [LARGE SCALE GENOMIC DNA]</scope>
    <source>
        <strain evidence="3">CGMCC 4.7645</strain>
    </source>
</reference>
<dbReference type="Pfam" id="PF00583">
    <property type="entry name" value="Acetyltransf_1"/>
    <property type="match status" value="1"/>
</dbReference>
<dbReference type="InterPro" id="IPR000182">
    <property type="entry name" value="GNAT_dom"/>
</dbReference>
<dbReference type="GO" id="GO:0016746">
    <property type="term" value="F:acyltransferase activity"/>
    <property type="evidence" value="ECO:0007669"/>
    <property type="project" value="UniProtKB-KW"/>
</dbReference>
<organism evidence="2 3">
    <name type="scientific">Amycolatopsis pigmentata</name>
    <dbReference type="NCBI Taxonomy" id="450801"/>
    <lineage>
        <taxon>Bacteria</taxon>
        <taxon>Bacillati</taxon>
        <taxon>Actinomycetota</taxon>
        <taxon>Actinomycetes</taxon>
        <taxon>Pseudonocardiales</taxon>
        <taxon>Pseudonocardiaceae</taxon>
        <taxon>Amycolatopsis</taxon>
    </lineage>
</organism>
<dbReference type="CDD" id="cd04301">
    <property type="entry name" value="NAT_SF"/>
    <property type="match status" value="1"/>
</dbReference>
<feature type="domain" description="N-acetyltransferase" evidence="1">
    <location>
        <begin position="199"/>
        <end position="337"/>
    </location>
</feature>